<evidence type="ECO:0000313" key="2">
    <source>
        <dbReference type="EMBL" id="CAG7718110.1"/>
    </source>
</evidence>
<feature type="region of interest" description="Disordered" evidence="1">
    <location>
        <begin position="1"/>
        <end position="36"/>
    </location>
</feature>
<reference evidence="2" key="1">
    <citation type="submission" date="2021-06" db="EMBL/GenBank/DDBJ databases">
        <authorList>
            <person name="Hodson N. C."/>
            <person name="Mongue J. A."/>
            <person name="Jaron S. K."/>
        </authorList>
    </citation>
    <scope>NUCLEOTIDE SEQUENCE</scope>
</reference>
<dbReference type="Proteomes" id="UP000708208">
    <property type="component" value="Unassembled WGS sequence"/>
</dbReference>
<accession>A0A8J2NXI2</accession>
<gene>
    <name evidence="2" type="ORF">AFUS01_LOCUS7531</name>
</gene>
<feature type="non-terminal residue" evidence="2">
    <location>
        <position position="1"/>
    </location>
</feature>
<organism evidence="2 3">
    <name type="scientific">Allacma fusca</name>
    <dbReference type="NCBI Taxonomy" id="39272"/>
    <lineage>
        <taxon>Eukaryota</taxon>
        <taxon>Metazoa</taxon>
        <taxon>Ecdysozoa</taxon>
        <taxon>Arthropoda</taxon>
        <taxon>Hexapoda</taxon>
        <taxon>Collembola</taxon>
        <taxon>Symphypleona</taxon>
        <taxon>Sminthuridae</taxon>
        <taxon>Allacma</taxon>
    </lineage>
</organism>
<keyword evidence="3" id="KW-1185">Reference proteome</keyword>
<name>A0A8J2NXI2_9HEXA</name>
<dbReference type="AlphaFoldDB" id="A0A8J2NXI2"/>
<proteinExistence type="predicted"/>
<feature type="compositionally biased region" description="Polar residues" evidence="1">
    <location>
        <begin position="17"/>
        <end position="36"/>
    </location>
</feature>
<sequence length="36" mass="4133">MIHRTGGIPQKLKRQTRQTITLINKQNTIPGSSDNW</sequence>
<protein>
    <submittedName>
        <fullName evidence="2">Uncharacterized protein</fullName>
    </submittedName>
</protein>
<comment type="caution">
    <text evidence="2">The sequence shown here is derived from an EMBL/GenBank/DDBJ whole genome shotgun (WGS) entry which is preliminary data.</text>
</comment>
<evidence type="ECO:0000313" key="3">
    <source>
        <dbReference type="Proteomes" id="UP000708208"/>
    </source>
</evidence>
<evidence type="ECO:0000256" key="1">
    <source>
        <dbReference type="SAM" id="MobiDB-lite"/>
    </source>
</evidence>
<dbReference type="EMBL" id="CAJVCH010050947">
    <property type="protein sequence ID" value="CAG7718110.1"/>
    <property type="molecule type" value="Genomic_DNA"/>
</dbReference>